<comment type="caution">
    <text evidence="7">The sequence shown here is derived from an EMBL/GenBank/DDBJ whole genome shotgun (WGS) entry which is preliminary data.</text>
</comment>
<protein>
    <recommendedName>
        <fullName evidence="2">very-long-chain 3-oxoacyl-CoA synthase</fullName>
        <ecNumber evidence="2">2.3.1.199</ecNumber>
    </recommendedName>
</protein>
<organism evidence="7 8">
    <name type="scientific">Panicum miliaceum</name>
    <name type="common">Proso millet</name>
    <name type="synonym">Broomcorn millet</name>
    <dbReference type="NCBI Taxonomy" id="4540"/>
    <lineage>
        <taxon>Eukaryota</taxon>
        <taxon>Viridiplantae</taxon>
        <taxon>Streptophyta</taxon>
        <taxon>Embryophyta</taxon>
        <taxon>Tracheophyta</taxon>
        <taxon>Spermatophyta</taxon>
        <taxon>Magnoliopsida</taxon>
        <taxon>Liliopsida</taxon>
        <taxon>Poales</taxon>
        <taxon>Poaceae</taxon>
        <taxon>PACMAD clade</taxon>
        <taxon>Panicoideae</taxon>
        <taxon>Panicodae</taxon>
        <taxon>Paniceae</taxon>
        <taxon>Panicinae</taxon>
        <taxon>Panicum</taxon>
        <taxon>Panicum sect. Panicum</taxon>
    </lineage>
</organism>
<dbReference type="Proteomes" id="UP000275267">
    <property type="component" value="Unassembled WGS sequence"/>
</dbReference>
<evidence type="ECO:0000259" key="5">
    <source>
        <dbReference type="Pfam" id="PF08392"/>
    </source>
</evidence>
<gene>
    <name evidence="7" type="ORF">C2845_PM08G14220</name>
</gene>
<evidence type="ECO:0000313" key="7">
    <source>
        <dbReference type="EMBL" id="RLM91785.1"/>
    </source>
</evidence>
<dbReference type="GO" id="GO:0006633">
    <property type="term" value="P:fatty acid biosynthetic process"/>
    <property type="evidence" value="ECO:0007669"/>
    <property type="project" value="InterPro"/>
</dbReference>
<dbReference type="InterPro" id="IPR013747">
    <property type="entry name" value="ACP_syn_III_C"/>
</dbReference>
<feature type="domain" description="Beta-ketoacyl-[acyl-carrier-protein] synthase III C-terminal" evidence="6">
    <location>
        <begin position="248"/>
        <end position="328"/>
    </location>
</feature>
<evidence type="ECO:0000256" key="4">
    <source>
        <dbReference type="ARBA" id="ARBA00023315"/>
    </source>
</evidence>
<proteinExistence type="inferred from homology"/>
<evidence type="ECO:0000313" key="8">
    <source>
        <dbReference type="Proteomes" id="UP000275267"/>
    </source>
</evidence>
<evidence type="ECO:0000256" key="2">
    <source>
        <dbReference type="ARBA" id="ARBA00012307"/>
    </source>
</evidence>
<dbReference type="OrthoDB" id="10317934at2759"/>
<dbReference type="AlphaFoldDB" id="A0A3L6QXH4"/>
<dbReference type="Gene3D" id="3.40.47.10">
    <property type="match status" value="2"/>
</dbReference>
<dbReference type="EMBL" id="PQIB02000010">
    <property type="protein sequence ID" value="RLM91785.1"/>
    <property type="molecule type" value="Genomic_DNA"/>
</dbReference>
<evidence type="ECO:0000259" key="6">
    <source>
        <dbReference type="Pfam" id="PF08541"/>
    </source>
</evidence>
<feature type="domain" description="FAE" evidence="5">
    <location>
        <begin position="16"/>
        <end position="160"/>
    </location>
</feature>
<accession>A0A3L6QXH4</accession>
<dbReference type="InterPro" id="IPR012392">
    <property type="entry name" value="3-ktacl-CoA_syn"/>
</dbReference>
<keyword evidence="8" id="KW-1185">Reference proteome</keyword>
<dbReference type="GO" id="GO:0016020">
    <property type="term" value="C:membrane"/>
    <property type="evidence" value="ECO:0007669"/>
    <property type="project" value="InterPro"/>
</dbReference>
<dbReference type="EC" id="2.3.1.199" evidence="2"/>
<keyword evidence="4" id="KW-0012">Acyltransferase</keyword>
<dbReference type="InterPro" id="IPR016039">
    <property type="entry name" value="Thiolase-like"/>
</dbReference>
<dbReference type="Pfam" id="PF08541">
    <property type="entry name" value="ACP_syn_III_C"/>
    <property type="match status" value="1"/>
</dbReference>
<evidence type="ECO:0000256" key="1">
    <source>
        <dbReference type="ARBA" id="ARBA00005531"/>
    </source>
</evidence>
<name>A0A3L6QXH4_PANMI</name>
<keyword evidence="3" id="KW-0808">Transferase</keyword>
<evidence type="ECO:0000256" key="3">
    <source>
        <dbReference type="ARBA" id="ARBA00022679"/>
    </source>
</evidence>
<dbReference type="SUPFAM" id="SSF53901">
    <property type="entry name" value="Thiolase-like"/>
    <property type="match status" value="1"/>
</dbReference>
<dbReference type="PANTHER" id="PTHR31561">
    <property type="entry name" value="3-KETOACYL-COA SYNTHASE"/>
    <property type="match status" value="1"/>
</dbReference>
<dbReference type="Pfam" id="PF08392">
    <property type="entry name" value="FAE1_CUT1_RppA"/>
    <property type="match status" value="2"/>
</dbReference>
<dbReference type="STRING" id="4540.A0A3L6QXH4"/>
<dbReference type="GO" id="GO:0009922">
    <property type="term" value="F:fatty acid elongase activity"/>
    <property type="evidence" value="ECO:0007669"/>
    <property type="project" value="UniProtKB-EC"/>
</dbReference>
<dbReference type="InterPro" id="IPR013601">
    <property type="entry name" value="FAE1_typ3_polyketide_synth"/>
</dbReference>
<sequence length="359" mass="38559">MHRRTLDDDDDDGAAASAVSYMVAMLVRSSLGEETCAPPGLSYIPPDQSLGAVREEAELVIFSAVDALFARAAPRACSPCDIDLVVVCCSLCAPAPAFSEMVVSRYGMRSDVRSVNLSGMGCGAGLIAVDLAASLLRAMPRGARALVVSTEILSSNYYPGFRLRRAVRTNSAADDTAYRCVFQEEDGKGNLGTRSAFGDKLKANLAAFAPGVLPASELLLVALSAAAGRILCRQIGSMYRPNFRKVFQHFCVHATALAVVDTVQRGLGLSDGNVEASRMTLHRFGHTSSSSVMYELVYTEAKGRTRKGDRVWMISFGAGFECTSVAWECVDPASEADGSWADCIHRYPVRLVGRRHPNI</sequence>
<comment type="similarity">
    <text evidence="1">Belongs to the thiolase-like superfamily. Chalcone/stilbene synthases family.</text>
</comment>
<reference evidence="8" key="1">
    <citation type="journal article" date="2019" name="Nat. Commun.">
        <title>The genome of broomcorn millet.</title>
        <authorList>
            <person name="Zou C."/>
            <person name="Miki D."/>
            <person name="Li D."/>
            <person name="Tang Q."/>
            <person name="Xiao L."/>
            <person name="Rajput S."/>
            <person name="Deng P."/>
            <person name="Jia W."/>
            <person name="Huang R."/>
            <person name="Zhang M."/>
            <person name="Sun Y."/>
            <person name="Hu J."/>
            <person name="Fu X."/>
            <person name="Schnable P.S."/>
            <person name="Li F."/>
            <person name="Zhang H."/>
            <person name="Feng B."/>
            <person name="Zhu X."/>
            <person name="Liu R."/>
            <person name="Schnable J.C."/>
            <person name="Zhu J.-K."/>
            <person name="Zhang H."/>
        </authorList>
    </citation>
    <scope>NUCLEOTIDE SEQUENCE [LARGE SCALE GENOMIC DNA]</scope>
</reference>
<feature type="domain" description="FAE" evidence="5">
    <location>
        <begin position="161"/>
        <end position="224"/>
    </location>
</feature>